<accession>E1Z8R8</accession>
<evidence type="ECO:0000256" key="2">
    <source>
        <dbReference type="ARBA" id="ARBA00022723"/>
    </source>
</evidence>
<dbReference type="GO" id="GO:0010436">
    <property type="term" value="F:carotenoid dioxygenase activity"/>
    <property type="evidence" value="ECO:0007669"/>
    <property type="project" value="TreeGrafter"/>
</dbReference>
<evidence type="ECO:0000256" key="4">
    <source>
        <dbReference type="PIRSR" id="PIRSR604294-1"/>
    </source>
</evidence>
<feature type="binding site" evidence="4">
    <location>
        <position position="230"/>
    </location>
    <ligand>
        <name>Fe cation</name>
        <dbReference type="ChEBI" id="CHEBI:24875"/>
        <note>catalytic</note>
    </ligand>
</feature>
<dbReference type="Pfam" id="PF03055">
    <property type="entry name" value="RPE65"/>
    <property type="match status" value="1"/>
</dbReference>
<comment type="cofactor">
    <cofactor evidence="4">
        <name>Fe(2+)</name>
        <dbReference type="ChEBI" id="CHEBI:29033"/>
    </cofactor>
    <text evidence="4">Binds 1 Fe(2+) ion per subunit.</text>
</comment>
<dbReference type="GeneID" id="17357291"/>
<sequence>MNTRVDDQYKSFLDNWDRGFVDTEEEPEGYWMEAEFGQIPMDLHGTLFRNGPGKFQIGSDKVGHPYDGDGLVLAISFNNGSAFFRSRFVRTAEYLAESKEQRIMFRGTFGTQRPGGPAQNALDVVVKNTSNTNVVCWGGRLWTLFEAGQPYRLDPSSLETEGLETLDGQLRAGLPFDMGSAGANEAFGSMISGTQQRLGNGPYMPRELLAAEFEVAAKTSFELDGFAFLHDFAITKNFFVVFQNPVTGRSWLLRPLLGSCFAKCRNAHPAVDNVPYVLGKAPAAACVRWVAGKPTLLHLIPRPGRTDAQGLPLQPRTFTAPSLFVFHHANAYESEDGQRIVVDSIHYESLPAVGREALAEQQIDPDVAFRSRLRRVEIDLRTGMLQIRKQFDQYLEMCSINEARSGRQHRFVFGYNSVFQPDNDVQIGIAKVDTVTGTAALWRPGYQKFALEPKFVGRPGATKEDDGWLLTVMFDSGTQDCHLVILDAQHLEAGPVASLKFRDPVPSGLHGCWSSTYYGPDAAPAQ</sequence>
<dbReference type="InterPro" id="IPR004294">
    <property type="entry name" value="Carotenoid_Oase"/>
</dbReference>
<dbReference type="RefSeq" id="XP_005849757.1">
    <property type="nucleotide sequence ID" value="XM_005849695.1"/>
</dbReference>
<reference evidence="5 6" key="1">
    <citation type="journal article" date="2010" name="Plant Cell">
        <title>The Chlorella variabilis NC64A genome reveals adaptation to photosymbiosis, coevolution with viruses, and cryptic sex.</title>
        <authorList>
            <person name="Blanc G."/>
            <person name="Duncan G."/>
            <person name="Agarkova I."/>
            <person name="Borodovsky M."/>
            <person name="Gurnon J."/>
            <person name="Kuo A."/>
            <person name="Lindquist E."/>
            <person name="Lucas S."/>
            <person name="Pangilinan J."/>
            <person name="Polle J."/>
            <person name="Salamov A."/>
            <person name="Terry A."/>
            <person name="Yamada T."/>
            <person name="Dunigan D.D."/>
            <person name="Grigoriev I.V."/>
            <person name="Claverie J.M."/>
            <person name="Van Etten J.L."/>
        </authorList>
    </citation>
    <scope>NUCLEOTIDE SEQUENCE [LARGE SCALE GENOMIC DNA]</scope>
    <source>
        <strain evidence="5 6">NC64A</strain>
    </source>
</reference>
<dbReference type="STRING" id="554065.E1Z8R8"/>
<feature type="binding site" evidence="4">
    <location>
        <position position="327"/>
    </location>
    <ligand>
        <name>Fe cation</name>
        <dbReference type="ChEBI" id="CHEBI:24875"/>
        <note>catalytic</note>
    </ligand>
</feature>
<dbReference type="GO" id="GO:0046872">
    <property type="term" value="F:metal ion binding"/>
    <property type="evidence" value="ECO:0007669"/>
    <property type="project" value="UniProtKB-KW"/>
</dbReference>
<evidence type="ECO:0000256" key="3">
    <source>
        <dbReference type="ARBA" id="ARBA00023004"/>
    </source>
</evidence>
<comment type="similarity">
    <text evidence="1">Belongs to the carotenoid oxygenase family.</text>
</comment>
<organism evidence="6">
    <name type="scientific">Chlorella variabilis</name>
    <name type="common">Green alga</name>
    <dbReference type="NCBI Taxonomy" id="554065"/>
    <lineage>
        <taxon>Eukaryota</taxon>
        <taxon>Viridiplantae</taxon>
        <taxon>Chlorophyta</taxon>
        <taxon>core chlorophytes</taxon>
        <taxon>Trebouxiophyceae</taxon>
        <taxon>Chlorellales</taxon>
        <taxon>Chlorellaceae</taxon>
        <taxon>Chlorella clade</taxon>
        <taxon>Chlorella</taxon>
    </lineage>
</organism>
<dbReference type="PANTHER" id="PTHR10543">
    <property type="entry name" value="BETA-CAROTENE DIOXYGENASE"/>
    <property type="match status" value="1"/>
</dbReference>
<dbReference type="KEGG" id="cvr:CHLNCDRAFT_50902"/>
<feature type="binding site" evidence="4">
    <location>
        <position position="510"/>
    </location>
    <ligand>
        <name>Fe cation</name>
        <dbReference type="ChEBI" id="CHEBI:24875"/>
        <note>catalytic</note>
    </ligand>
</feature>
<evidence type="ECO:0000313" key="5">
    <source>
        <dbReference type="EMBL" id="EFN57655.1"/>
    </source>
</evidence>
<dbReference type="Proteomes" id="UP000008141">
    <property type="component" value="Unassembled WGS sequence"/>
</dbReference>
<name>E1Z8R8_CHLVA</name>
<dbReference type="InParanoid" id="E1Z8R8"/>
<keyword evidence="2 4" id="KW-0479">Metal-binding</keyword>
<dbReference type="GO" id="GO:0016121">
    <property type="term" value="P:carotene catabolic process"/>
    <property type="evidence" value="ECO:0007669"/>
    <property type="project" value="TreeGrafter"/>
</dbReference>
<gene>
    <name evidence="5" type="ORF">CHLNCDRAFT_50902</name>
</gene>
<evidence type="ECO:0000256" key="1">
    <source>
        <dbReference type="ARBA" id="ARBA00006787"/>
    </source>
</evidence>
<keyword evidence="3 4" id="KW-0408">Iron</keyword>
<dbReference type="PANTHER" id="PTHR10543:SF138">
    <property type="entry name" value="CAROTENOID OXYGENASE"/>
    <property type="match status" value="1"/>
</dbReference>
<proteinExistence type="inferred from homology"/>
<dbReference type="OMA" id="WVWQEAD"/>
<dbReference type="EMBL" id="GL433839">
    <property type="protein sequence ID" value="EFN57655.1"/>
    <property type="molecule type" value="Genomic_DNA"/>
</dbReference>
<protein>
    <recommendedName>
        <fullName evidence="7">Dioxygenase</fullName>
    </recommendedName>
</protein>
<keyword evidence="6" id="KW-1185">Reference proteome</keyword>
<dbReference type="AlphaFoldDB" id="E1Z8R8"/>
<evidence type="ECO:0000313" key="6">
    <source>
        <dbReference type="Proteomes" id="UP000008141"/>
    </source>
</evidence>
<dbReference type="OrthoDB" id="1069523at2759"/>
<dbReference type="eggNOG" id="KOG1285">
    <property type="taxonomic scope" value="Eukaryota"/>
</dbReference>
<evidence type="ECO:0008006" key="7">
    <source>
        <dbReference type="Google" id="ProtNLM"/>
    </source>
</evidence>